<dbReference type="InterPro" id="IPR000620">
    <property type="entry name" value="EamA_dom"/>
</dbReference>
<dbReference type="SUPFAM" id="SSF103481">
    <property type="entry name" value="Multidrug resistance efflux transporter EmrE"/>
    <property type="match status" value="2"/>
</dbReference>
<feature type="transmembrane region" description="Helical" evidence="3">
    <location>
        <begin position="71"/>
        <end position="91"/>
    </location>
</feature>
<comment type="caution">
    <text evidence="5">The sequence shown here is derived from an EMBL/GenBank/DDBJ whole genome shotgun (WGS) entry which is preliminary data.</text>
</comment>
<dbReference type="InterPro" id="IPR037185">
    <property type="entry name" value="EmrE-like"/>
</dbReference>
<feature type="transmembrane region" description="Helical" evidence="3">
    <location>
        <begin position="97"/>
        <end position="114"/>
    </location>
</feature>
<dbReference type="RefSeq" id="WP_342006921.1">
    <property type="nucleotide sequence ID" value="NZ_JBCAMI010000008.1"/>
</dbReference>
<keyword evidence="3" id="KW-0472">Membrane</keyword>
<evidence type="ECO:0000313" key="5">
    <source>
        <dbReference type="EMBL" id="MEL4081570.1"/>
    </source>
</evidence>
<feature type="domain" description="EamA" evidence="4">
    <location>
        <begin position="146"/>
        <end position="275"/>
    </location>
</feature>
<feature type="region of interest" description="Disordered" evidence="2">
    <location>
        <begin position="280"/>
        <end position="300"/>
    </location>
</feature>
<evidence type="ECO:0000313" key="6">
    <source>
        <dbReference type="Proteomes" id="UP001388406"/>
    </source>
</evidence>
<dbReference type="Pfam" id="PF00892">
    <property type="entry name" value="EamA"/>
    <property type="match status" value="1"/>
</dbReference>
<feature type="transmembrane region" description="Helical" evidence="3">
    <location>
        <begin position="201"/>
        <end position="223"/>
    </location>
</feature>
<accession>A0ABU9KP62</accession>
<feature type="transmembrane region" description="Helical" evidence="3">
    <location>
        <begin position="12"/>
        <end position="35"/>
    </location>
</feature>
<feature type="transmembrane region" description="Helical" evidence="3">
    <location>
        <begin position="235"/>
        <end position="255"/>
    </location>
</feature>
<feature type="transmembrane region" description="Helical" evidence="3">
    <location>
        <begin position="121"/>
        <end position="139"/>
    </location>
</feature>
<keyword evidence="3" id="KW-0812">Transmembrane</keyword>
<evidence type="ECO:0000256" key="1">
    <source>
        <dbReference type="ARBA" id="ARBA00007362"/>
    </source>
</evidence>
<keyword evidence="3" id="KW-1133">Transmembrane helix</keyword>
<feature type="transmembrane region" description="Helical" evidence="3">
    <location>
        <begin position="41"/>
        <end position="59"/>
    </location>
</feature>
<feature type="transmembrane region" description="Helical" evidence="3">
    <location>
        <begin position="261"/>
        <end position="277"/>
    </location>
</feature>
<dbReference type="PANTHER" id="PTHR22911">
    <property type="entry name" value="ACYL-MALONYL CONDENSING ENZYME-RELATED"/>
    <property type="match status" value="1"/>
</dbReference>
<protein>
    <submittedName>
        <fullName evidence="5">EamA family transporter</fullName>
    </submittedName>
</protein>
<evidence type="ECO:0000256" key="2">
    <source>
        <dbReference type="SAM" id="MobiDB-lite"/>
    </source>
</evidence>
<feature type="transmembrane region" description="Helical" evidence="3">
    <location>
        <begin position="145"/>
        <end position="164"/>
    </location>
</feature>
<sequence>MSFVQRRDAALPPWIPAIVAMFSAQFCSALSIGLIDVIGPAGTAWLRLCMGALIFLALARPPLKKVRRRDVAPLLGLGAASGGMIVFYMAAIDRIPLGTAVAIEFLGPLIVAAVRSHNLRMIVWPLLALGGVVLLTEPWAGQVDLLGVGFAVLAGASWASYILLTQQVGDRFTGLSGLSMTVPIAAVVTSVVGVPQAIGHLSWGIAAAAFGLALLAPVLLFALEMYAIRRMTATAFGTLMALEPAFGLLLGLAVLHQVPSWLQVTGIVLVVLAAAGAQRGGTRTPPAVVEAKDPAVTPAG</sequence>
<reference evidence="5 6" key="1">
    <citation type="submission" date="2024-04" db="EMBL/GenBank/DDBJ databases">
        <title>Arthrobacter nanjingensis.</title>
        <authorList>
            <person name="Park M."/>
        </authorList>
    </citation>
    <scope>NUCLEOTIDE SEQUENCE [LARGE SCALE GENOMIC DNA]</scope>
    <source>
        <strain evidence="5 6">A33</strain>
    </source>
</reference>
<evidence type="ECO:0000259" key="4">
    <source>
        <dbReference type="Pfam" id="PF00892"/>
    </source>
</evidence>
<gene>
    <name evidence="5" type="ORF">AAC385_11935</name>
</gene>
<dbReference type="Proteomes" id="UP001388406">
    <property type="component" value="Unassembled WGS sequence"/>
</dbReference>
<comment type="similarity">
    <text evidence="1">Belongs to the EamA transporter family.</text>
</comment>
<keyword evidence="6" id="KW-1185">Reference proteome</keyword>
<evidence type="ECO:0000256" key="3">
    <source>
        <dbReference type="SAM" id="Phobius"/>
    </source>
</evidence>
<dbReference type="PANTHER" id="PTHR22911:SF37">
    <property type="entry name" value="THREONINE_HOMOSERINE EXPORTER RHTA"/>
    <property type="match status" value="1"/>
</dbReference>
<dbReference type="EMBL" id="JBCAMI010000008">
    <property type="protein sequence ID" value="MEL4081570.1"/>
    <property type="molecule type" value="Genomic_DNA"/>
</dbReference>
<feature type="transmembrane region" description="Helical" evidence="3">
    <location>
        <begin position="176"/>
        <end position="195"/>
    </location>
</feature>
<name>A0ABU9KP62_9MICC</name>
<proteinExistence type="inferred from homology"/>
<organism evidence="5 6">
    <name type="scientific">Arthrobacter nanjingensis</name>
    <dbReference type="NCBI Taxonomy" id="1387716"/>
    <lineage>
        <taxon>Bacteria</taxon>
        <taxon>Bacillati</taxon>
        <taxon>Actinomycetota</taxon>
        <taxon>Actinomycetes</taxon>
        <taxon>Micrococcales</taxon>
        <taxon>Micrococcaceae</taxon>
        <taxon>Arthrobacter</taxon>
    </lineage>
</organism>